<proteinExistence type="predicted"/>
<dbReference type="PANTHER" id="PTHR37613">
    <property type="entry name" value="DUF4378 DOMAIN PROTEIN"/>
    <property type="match status" value="1"/>
</dbReference>
<dbReference type="PANTHER" id="PTHR37613:SF3">
    <property type="entry name" value="DUF4378 DOMAIN-CONTAINING PROTEIN"/>
    <property type="match status" value="1"/>
</dbReference>
<gene>
    <name evidence="2 3" type="primary">LOC106777422</name>
</gene>
<evidence type="ECO:0000313" key="3">
    <source>
        <dbReference type="RefSeq" id="XP_022643244.1"/>
    </source>
</evidence>
<accession>A0A3Q0FKR6</accession>
<reference evidence="1" key="1">
    <citation type="journal article" date="2014" name="Nat. Commun.">
        <title>Genome sequence of mungbean and insights into evolution within Vigna species.</title>
        <authorList>
            <person name="Kang Y.J."/>
            <person name="Kim S.K."/>
            <person name="Kim M.Y."/>
            <person name="Lestari P."/>
            <person name="Kim K.H."/>
            <person name="Ha B.K."/>
            <person name="Jun T.H."/>
            <person name="Hwang W.J."/>
            <person name="Lee T."/>
            <person name="Lee J."/>
            <person name="Shim S."/>
            <person name="Yoon M.Y."/>
            <person name="Jang Y.E."/>
            <person name="Han K.S."/>
            <person name="Taeprayoon P."/>
            <person name="Yoon N."/>
            <person name="Somta P."/>
            <person name="Tanya P."/>
            <person name="Kim K.S."/>
            <person name="Gwag J.G."/>
            <person name="Moon J.K."/>
            <person name="Lee Y.H."/>
            <person name="Park B.S."/>
            <person name="Bombarely A."/>
            <person name="Doyle J.J."/>
            <person name="Jackson S.A."/>
            <person name="Schafleitner R."/>
            <person name="Srinives P."/>
            <person name="Varshney R.K."/>
            <person name="Lee S.H."/>
        </authorList>
    </citation>
    <scope>NUCLEOTIDE SEQUENCE [LARGE SCALE GENOMIC DNA]</scope>
    <source>
        <strain evidence="1">cv. VC1973A</strain>
    </source>
</reference>
<name>A0A3Q0FKR6_VIGRR</name>
<dbReference type="OrthoDB" id="1429575at2759"/>
<dbReference type="RefSeq" id="XP_022643244.1">
    <property type="nucleotide sequence ID" value="XM_022787523.1"/>
</dbReference>
<dbReference type="RefSeq" id="XP_022643243.1">
    <property type="nucleotide sequence ID" value="XM_022787522.1"/>
</dbReference>
<organism evidence="1 3">
    <name type="scientific">Vigna radiata var. radiata</name>
    <name type="common">Mung bean</name>
    <name type="synonym">Phaseolus aureus</name>
    <dbReference type="NCBI Taxonomy" id="3916"/>
    <lineage>
        <taxon>Eukaryota</taxon>
        <taxon>Viridiplantae</taxon>
        <taxon>Streptophyta</taxon>
        <taxon>Embryophyta</taxon>
        <taxon>Tracheophyta</taxon>
        <taxon>Spermatophyta</taxon>
        <taxon>Magnoliopsida</taxon>
        <taxon>eudicotyledons</taxon>
        <taxon>Gunneridae</taxon>
        <taxon>Pentapetalae</taxon>
        <taxon>rosids</taxon>
        <taxon>fabids</taxon>
        <taxon>Fabales</taxon>
        <taxon>Fabaceae</taxon>
        <taxon>Papilionoideae</taxon>
        <taxon>50 kb inversion clade</taxon>
        <taxon>NPAAA clade</taxon>
        <taxon>indigoferoid/millettioid clade</taxon>
        <taxon>Phaseoleae</taxon>
        <taxon>Vigna</taxon>
    </lineage>
</organism>
<evidence type="ECO:0000313" key="2">
    <source>
        <dbReference type="RefSeq" id="XP_022643243.1"/>
    </source>
</evidence>
<dbReference type="AlphaFoldDB" id="A0A3Q0FKR6"/>
<reference evidence="2 3" key="2">
    <citation type="submission" date="2025-04" db="UniProtKB">
        <authorList>
            <consortium name="RefSeq"/>
        </authorList>
    </citation>
    <scope>IDENTIFICATION</scope>
    <source>
        <tissue evidence="2 3">Leaf</tissue>
    </source>
</reference>
<dbReference type="Proteomes" id="UP000087766">
    <property type="component" value="Chromosome 11"/>
</dbReference>
<sequence length="386" mass="44698">MDTSGQQSTKQLKDHLQHHQEPFSLQSYLIERSYMFNNLSYETTNIHHLYSAKNLKSSIKYDLHKIRKRLLHATGILRSLLYKFIPTEDSQEFSNWVEEDNSDLYYVHEYLTAHTQATQQTRAMSHHFTKNDAPHNKVLPANMFQTFTLPKLKRSEVDAGTKPYWIRSKENSQQCSRGPKWKAPLPNAGWTLSLKPEGEKSITTYALILIFNLHYLGGDGTVCRLKSSDEQVTAVPTLSQKLVRDYVRKLAASSNILKSRRAKKDKLQEMVETASLCGRNRRSLAKREQLRFDHVEKDKGFHENEGKSVSSKAVAEAERFQSIIHEHFNVLEKQYREAKKIRHLLHAESCVISEEWKSFQILNLEICMEIGDSITDDIVSEITDLF</sequence>
<dbReference type="GeneID" id="106777422"/>
<keyword evidence="1" id="KW-1185">Reference proteome</keyword>
<evidence type="ECO:0000313" key="1">
    <source>
        <dbReference type="Proteomes" id="UP000087766"/>
    </source>
</evidence>
<protein>
    <submittedName>
        <fullName evidence="2 3">Uncharacterized protein LOC106777422 isoform X1</fullName>
    </submittedName>
</protein>